<accession>A0A9P5D5B2</accession>
<keyword evidence="3" id="KW-1185">Reference proteome</keyword>
<dbReference type="InterPro" id="IPR035979">
    <property type="entry name" value="RBD_domain_sf"/>
</dbReference>
<dbReference type="AlphaFoldDB" id="A0A9P5D5B2"/>
<sequence>MPALNHNLPVARRMRSNPDVEQDVAGRQAGRPPHGPVQPASGEPSSSSTSRADNGRGRVTAPRWELTSDWRQTRPGTHIDPPTESDQESRHREHAWALDILAHTAYNAGNSRRDELRPSPPSALRISLRDRANDIMEFRLNNHQALAYHHAQAAAHRRQVSRAPNPGACNSSTNPECTGGIPGTPCRVYGSQGHPIPQASYRKALGNAQFGTRHSHHMAPLSTQDPLSGSNTQTSHRGGLRTQAYRQVLPAPPAQRHGQQTPLPRTQNDDDPPQTLAVFSLRAVPTAFPGRQLSEREDVPQPPNNQRIVPDAIPAADYHASQLPSGQPGYTHEATATSTTDADAKNRGPLDCSANLAQVPLPLFGLEESGRENDCGYLLGLLRCPGCSPSADRRPGTVEPPKLPSSNPCSESAPPLPAAGSQVEKEGYRPMRAVLERKRGGTSPNDSGYSSMRSRRDSSSSDSGPDSGSLEDRVPSRQQEAGSTDRIPFSANYRGSHSAKNAGVPHLPDDQNCCLWLYNMAPNLTFKELFESLRGTGRIFSAHINQSDGKKFETAAAKVCFFEPGAAARCMRMLKEGVVTIRGYTTQGRYNRIKIPQHEYRSYVSRVLLITGDGAYVNQRCLTRYLGKFIDFGTDEVIVVDDEHRDTVTVEFRFASWSNQAQAVKACLEKEKPVWLQRVEYQRDPCEINEGEGDDDETAERGWRCINKGRGM</sequence>
<dbReference type="EMBL" id="JAANYQ010000009">
    <property type="protein sequence ID" value="KAF4122314.1"/>
    <property type="molecule type" value="Genomic_DNA"/>
</dbReference>
<feature type="region of interest" description="Disordered" evidence="1">
    <location>
        <begin position="390"/>
        <end position="504"/>
    </location>
</feature>
<comment type="caution">
    <text evidence="2">The sequence shown here is derived from an EMBL/GenBank/DDBJ whole genome shotgun (WGS) entry which is preliminary data.</text>
</comment>
<feature type="compositionally biased region" description="Polar residues" evidence="1">
    <location>
        <begin position="221"/>
        <end position="236"/>
    </location>
</feature>
<evidence type="ECO:0000313" key="2">
    <source>
        <dbReference type="EMBL" id="KAF4122314.1"/>
    </source>
</evidence>
<name>A0A9P5D5B2_9HYPO</name>
<feature type="compositionally biased region" description="Basic and acidic residues" evidence="1">
    <location>
        <begin position="423"/>
        <end position="439"/>
    </location>
</feature>
<dbReference type="GO" id="GO:0003676">
    <property type="term" value="F:nucleic acid binding"/>
    <property type="evidence" value="ECO:0007669"/>
    <property type="project" value="InterPro"/>
</dbReference>
<evidence type="ECO:0000313" key="3">
    <source>
        <dbReference type="Proteomes" id="UP000749293"/>
    </source>
</evidence>
<dbReference type="SUPFAM" id="SSF54928">
    <property type="entry name" value="RNA-binding domain, RBD"/>
    <property type="match status" value="1"/>
</dbReference>
<feature type="region of interest" description="Disordered" evidence="1">
    <location>
        <begin position="1"/>
        <end position="91"/>
    </location>
</feature>
<dbReference type="GeneID" id="55973529"/>
<gene>
    <name evidence="2" type="ORF">GMORB2_7306</name>
</gene>
<evidence type="ECO:0008006" key="4">
    <source>
        <dbReference type="Google" id="ProtNLM"/>
    </source>
</evidence>
<proteinExistence type="predicted"/>
<dbReference type="Proteomes" id="UP000749293">
    <property type="component" value="Unassembled WGS sequence"/>
</dbReference>
<protein>
    <recommendedName>
        <fullName evidence="4">RRM domain-containing protein</fullName>
    </recommendedName>
</protein>
<evidence type="ECO:0000256" key="1">
    <source>
        <dbReference type="SAM" id="MobiDB-lite"/>
    </source>
</evidence>
<feature type="region of interest" description="Disordered" evidence="1">
    <location>
        <begin position="252"/>
        <end position="274"/>
    </location>
</feature>
<reference evidence="2" key="1">
    <citation type="submission" date="2020-03" db="EMBL/GenBank/DDBJ databases">
        <title>Site-based positive gene gene selection in Geosmithia morbida across the United States reveals a broad range of putative effectors and factors for local host and environmental adapation.</title>
        <authorList>
            <person name="Onufrak A."/>
            <person name="Murdoch R.W."/>
            <person name="Gazis R."/>
            <person name="Huff M."/>
            <person name="Staton M."/>
            <person name="Klingeman W."/>
            <person name="Hadziabdic D."/>
        </authorList>
    </citation>
    <scope>NUCLEOTIDE SEQUENCE</scope>
    <source>
        <strain evidence="2">1262</strain>
    </source>
</reference>
<organism evidence="2 3">
    <name type="scientific">Geosmithia morbida</name>
    <dbReference type="NCBI Taxonomy" id="1094350"/>
    <lineage>
        <taxon>Eukaryota</taxon>
        <taxon>Fungi</taxon>
        <taxon>Dikarya</taxon>
        <taxon>Ascomycota</taxon>
        <taxon>Pezizomycotina</taxon>
        <taxon>Sordariomycetes</taxon>
        <taxon>Hypocreomycetidae</taxon>
        <taxon>Hypocreales</taxon>
        <taxon>Bionectriaceae</taxon>
        <taxon>Geosmithia</taxon>
    </lineage>
</organism>
<dbReference type="RefSeq" id="XP_035320966.1">
    <property type="nucleotide sequence ID" value="XM_035469271.1"/>
</dbReference>
<feature type="region of interest" description="Disordered" evidence="1">
    <location>
        <begin position="289"/>
        <end position="346"/>
    </location>
</feature>
<feature type="region of interest" description="Disordered" evidence="1">
    <location>
        <begin position="217"/>
        <end position="239"/>
    </location>
</feature>
<dbReference type="OrthoDB" id="3508416at2759"/>
<feature type="compositionally biased region" description="Polar residues" evidence="1">
    <location>
        <begin position="257"/>
        <end position="266"/>
    </location>
</feature>